<keyword evidence="4" id="KW-1185">Reference proteome</keyword>
<reference evidence="3 4" key="1">
    <citation type="submission" date="2016-10" db="EMBL/GenBank/DDBJ databases">
        <authorList>
            <person name="de Groot N.N."/>
        </authorList>
    </citation>
    <scope>NUCLEOTIDE SEQUENCE [LARGE SCALE GENOMIC DNA]</scope>
    <source>
        <strain evidence="3 4">SLAS-1</strain>
    </source>
</reference>
<name>A0A1G9IPJ3_9FIRM</name>
<keyword evidence="1" id="KW-1133">Transmembrane helix</keyword>
<protein>
    <submittedName>
        <fullName evidence="3">Diguanylate cyclase (GGDEF) domain-containing protein</fullName>
    </submittedName>
</protein>
<dbReference type="OrthoDB" id="9804955at2"/>
<dbReference type="PROSITE" id="PS50887">
    <property type="entry name" value="GGDEF"/>
    <property type="match status" value="1"/>
</dbReference>
<keyword evidence="1" id="KW-0472">Membrane</keyword>
<dbReference type="InterPro" id="IPR029787">
    <property type="entry name" value="Nucleotide_cyclase"/>
</dbReference>
<dbReference type="InterPro" id="IPR050469">
    <property type="entry name" value="Diguanylate_Cyclase"/>
</dbReference>
<dbReference type="FunFam" id="3.30.70.270:FF:000001">
    <property type="entry name" value="Diguanylate cyclase domain protein"/>
    <property type="match status" value="1"/>
</dbReference>
<feature type="domain" description="GGDEF" evidence="2">
    <location>
        <begin position="265"/>
        <end position="398"/>
    </location>
</feature>
<dbReference type="Pfam" id="PF00990">
    <property type="entry name" value="GGDEF"/>
    <property type="match status" value="1"/>
</dbReference>
<evidence type="ECO:0000313" key="4">
    <source>
        <dbReference type="Proteomes" id="UP000199476"/>
    </source>
</evidence>
<evidence type="ECO:0000256" key="1">
    <source>
        <dbReference type="SAM" id="Phobius"/>
    </source>
</evidence>
<feature type="transmembrane region" description="Helical" evidence="1">
    <location>
        <begin position="22"/>
        <end position="42"/>
    </location>
</feature>
<dbReference type="SMART" id="SM00267">
    <property type="entry name" value="GGDEF"/>
    <property type="match status" value="1"/>
</dbReference>
<evidence type="ECO:0000259" key="2">
    <source>
        <dbReference type="PROSITE" id="PS50887"/>
    </source>
</evidence>
<dbReference type="Gene3D" id="3.30.70.270">
    <property type="match status" value="1"/>
</dbReference>
<accession>A0A1G9IPJ3</accession>
<dbReference type="STRING" id="321763.SAMN04488692_10326"/>
<evidence type="ECO:0000313" key="3">
    <source>
        <dbReference type="EMBL" id="SDL27080.1"/>
    </source>
</evidence>
<dbReference type="EMBL" id="FNGO01000003">
    <property type="protein sequence ID" value="SDL27080.1"/>
    <property type="molecule type" value="Genomic_DNA"/>
</dbReference>
<organism evidence="3 4">
    <name type="scientific">Halarsenatibacter silvermanii</name>
    <dbReference type="NCBI Taxonomy" id="321763"/>
    <lineage>
        <taxon>Bacteria</taxon>
        <taxon>Bacillati</taxon>
        <taxon>Bacillota</taxon>
        <taxon>Clostridia</taxon>
        <taxon>Halanaerobiales</taxon>
        <taxon>Halarsenatibacteraceae</taxon>
        <taxon>Halarsenatibacter</taxon>
    </lineage>
</organism>
<dbReference type="GO" id="GO:0052621">
    <property type="term" value="F:diguanylate cyclase activity"/>
    <property type="evidence" value="ECO:0007669"/>
    <property type="project" value="TreeGrafter"/>
</dbReference>
<dbReference type="InterPro" id="IPR043128">
    <property type="entry name" value="Rev_trsase/Diguanyl_cyclase"/>
</dbReference>
<dbReference type="SUPFAM" id="SSF55073">
    <property type="entry name" value="Nucleotide cyclase"/>
    <property type="match status" value="1"/>
</dbReference>
<proteinExistence type="predicted"/>
<keyword evidence="1" id="KW-0812">Transmembrane</keyword>
<dbReference type="CDD" id="cd01949">
    <property type="entry name" value="GGDEF"/>
    <property type="match status" value="1"/>
</dbReference>
<dbReference type="NCBIfam" id="TIGR00254">
    <property type="entry name" value="GGDEF"/>
    <property type="match status" value="1"/>
</dbReference>
<dbReference type="PANTHER" id="PTHR45138">
    <property type="entry name" value="REGULATORY COMPONENTS OF SENSORY TRANSDUCTION SYSTEM"/>
    <property type="match status" value="1"/>
</dbReference>
<sequence>MNMGGEEKITGKYKQEIFISNFNPWFVLSVAVTFILIVVLLWQLQRSSRMIKEFEEIEMSLERASSDLRYHSRNLELTANLAAVTGDLTWQERYEEHREPLTDALTDIVELAEIEGVAQEVENMQEHLQTLGEIEREVFELISHGRRAEAEERLKGWIYTNHQHILSQTIENLTAIVERHIQDRITAEKRLTSYLQVTALGFLMLLMISWYITFQNWRASVKERRRKEEQITYLSFHDPLTDIYNRRYFMEVGEEEIERARRYDEELSLLMLDIDRFKQVNDRYGHPAGDAVLEDLAGLLRENFREVDIPARLGGEEFGILMPSTDKVQALKAAERIREKVAENSTQYEDKEISITVSVGVADFKEEFAGMEEFLQLADKALYRAKQSGRNCTVDCDKL</sequence>
<dbReference type="InterPro" id="IPR000160">
    <property type="entry name" value="GGDEF_dom"/>
</dbReference>
<dbReference type="AlphaFoldDB" id="A0A1G9IPJ3"/>
<dbReference type="Proteomes" id="UP000199476">
    <property type="component" value="Unassembled WGS sequence"/>
</dbReference>
<gene>
    <name evidence="3" type="ORF">SAMN04488692_10326</name>
</gene>
<feature type="transmembrane region" description="Helical" evidence="1">
    <location>
        <begin position="194"/>
        <end position="212"/>
    </location>
</feature>
<dbReference type="PANTHER" id="PTHR45138:SF9">
    <property type="entry name" value="DIGUANYLATE CYCLASE DGCM-RELATED"/>
    <property type="match status" value="1"/>
</dbReference>